<sequence>MTQSPSTSRSSTSLNENSGATEGEDPSVGDFFKSIWNQFMFGWTVTLAPRILPGVPITFLGKNYIDFSTSLSLKSNDTAEKRAFEADFYTRLWFTYRESFPPLPVVSSPPITSLESTEGNLLNTTADLRPLLRKLEEIRSLGSSSAFSLPTPKIPLSTRTSDCGWGCMIRSVQMLAAQAFLIHFLGRDWIYDPTVRVPAQDPSARRHRQIIRWFADSPHSPLSIHKLIQASGCPPGTHFGPAAVCRALLIAMAWTEDEDLSQIAIYFVYDRIIFRETALSLIDEDHISAFKAQNNQSHFNGSSDLSDDHVLNNLVAATSDLRISDRIATNKPKRGLIFLLPMRLGAGHRIDPNHVQTLLQLIQDPACIGLIGGKPRHSIYAPAVQSDRIFYLDPHFNQPTLNISDLSEDSNFDVSSWHCSCPQKMMVRDLDPSLALGFYCGSRQEILDLLDRLPTASQLAPTSPNSSPHQLIEVVNESERARLFSPKSRKALLTGVTNPYPPIDGENGSNQTANGSQGGDLEDEDGETCLVDF</sequence>
<evidence type="ECO:0000256" key="8">
    <source>
        <dbReference type="ARBA" id="ARBA00022927"/>
    </source>
</evidence>
<dbReference type="Proteomes" id="UP000321570">
    <property type="component" value="Unassembled WGS sequence"/>
</dbReference>
<dbReference type="GO" id="GO:0000423">
    <property type="term" value="P:mitophagy"/>
    <property type="evidence" value="ECO:0007669"/>
    <property type="project" value="TreeGrafter"/>
</dbReference>
<evidence type="ECO:0000313" key="14">
    <source>
        <dbReference type="EMBL" id="VUZ48377.1"/>
    </source>
</evidence>
<dbReference type="Pfam" id="PF03416">
    <property type="entry name" value="Peptidase_C54"/>
    <property type="match status" value="1"/>
</dbReference>
<keyword evidence="3" id="KW-0813">Transport</keyword>
<dbReference type="InterPro" id="IPR038765">
    <property type="entry name" value="Papain-like_cys_pep_sf"/>
</dbReference>
<dbReference type="GO" id="GO:0016485">
    <property type="term" value="P:protein processing"/>
    <property type="evidence" value="ECO:0007669"/>
    <property type="project" value="TreeGrafter"/>
</dbReference>
<evidence type="ECO:0000256" key="2">
    <source>
        <dbReference type="ARBA" id="ARBA00010958"/>
    </source>
</evidence>
<feature type="domain" description="Peptidase C54 catalytic" evidence="13">
    <location>
        <begin position="82"/>
        <end position="450"/>
    </location>
</feature>
<accession>A0A564YM73</accession>
<keyword evidence="15" id="KW-1185">Reference proteome</keyword>
<dbReference type="EC" id="3.4.22.-" evidence="11"/>
<feature type="compositionally biased region" description="Low complexity" evidence="12">
    <location>
        <begin position="1"/>
        <end position="13"/>
    </location>
</feature>
<dbReference type="InterPro" id="IPR046792">
    <property type="entry name" value="Peptidase_C54_cat"/>
</dbReference>
<name>A0A564YM73_HYMDI</name>
<protein>
    <recommendedName>
        <fullName evidence="11">Cysteine protease</fullName>
        <ecNumber evidence="11">3.4.22.-</ecNumber>
    </recommendedName>
</protein>
<dbReference type="EMBL" id="CABIJS010000288">
    <property type="protein sequence ID" value="VUZ48377.1"/>
    <property type="molecule type" value="Genomic_DNA"/>
</dbReference>
<comment type="catalytic activity">
    <reaction evidence="10">
        <text>[protein]-C-terminal L-amino acid-glycyl-phosphatidylethanolamide + H2O = [protein]-C-terminal L-amino acid-glycine + a 1,2-diacyl-sn-glycero-3-phosphoethanolamine</text>
        <dbReference type="Rhea" id="RHEA:67548"/>
        <dbReference type="Rhea" id="RHEA-COMP:17323"/>
        <dbReference type="Rhea" id="RHEA-COMP:17324"/>
        <dbReference type="ChEBI" id="CHEBI:15377"/>
        <dbReference type="ChEBI" id="CHEBI:64612"/>
        <dbReference type="ChEBI" id="CHEBI:172940"/>
        <dbReference type="ChEBI" id="CHEBI:172941"/>
    </reaction>
    <physiologicalReaction direction="left-to-right" evidence="10">
        <dbReference type="Rhea" id="RHEA:67549"/>
    </physiologicalReaction>
</comment>
<dbReference type="GO" id="GO:0035973">
    <property type="term" value="P:aggrephagy"/>
    <property type="evidence" value="ECO:0007669"/>
    <property type="project" value="TreeGrafter"/>
</dbReference>
<dbReference type="GO" id="GO:0015031">
    <property type="term" value="P:protein transport"/>
    <property type="evidence" value="ECO:0007669"/>
    <property type="project" value="UniProtKB-KW"/>
</dbReference>
<evidence type="ECO:0000256" key="12">
    <source>
        <dbReference type="SAM" id="MobiDB-lite"/>
    </source>
</evidence>
<evidence type="ECO:0000256" key="9">
    <source>
        <dbReference type="ARBA" id="ARBA00023006"/>
    </source>
</evidence>
<keyword evidence="6 11" id="KW-0378">Hydrolase</keyword>
<reference evidence="14 15" key="1">
    <citation type="submission" date="2019-07" db="EMBL/GenBank/DDBJ databases">
        <authorList>
            <person name="Jastrzebski P J."/>
            <person name="Paukszto L."/>
            <person name="Jastrzebski P J."/>
        </authorList>
    </citation>
    <scope>NUCLEOTIDE SEQUENCE [LARGE SCALE GENOMIC DNA]</scope>
    <source>
        <strain evidence="14 15">WMS-il1</strain>
    </source>
</reference>
<comment type="subcellular location">
    <subcellularLocation>
        <location evidence="1 11">Cytoplasm</location>
    </subcellularLocation>
</comment>
<evidence type="ECO:0000256" key="7">
    <source>
        <dbReference type="ARBA" id="ARBA00022807"/>
    </source>
</evidence>
<dbReference type="GO" id="GO:0034727">
    <property type="term" value="P:piecemeal microautophagy of the nucleus"/>
    <property type="evidence" value="ECO:0007669"/>
    <property type="project" value="TreeGrafter"/>
</dbReference>
<comment type="similarity">
    <text evidence="2 11">Belongs to the peptidase C54 family.</text>
</comment>
<keyword evidence="8 11" id="KW-0653">Protein transport</keyword>
<evidence type="ECO:0000256" key="1">
    <source>
        <dbReference type="ARBA" id="ARBA00004496"/>
    </source>
</evidence>
<evidence type="ECO:0000256" key="5">
    <source>
        <dbReference type="ARBA" id="ARBA00022670"/>
    </source>
</evidence>
<dbReference type="GO" id="GO:0004197">
    <property type="term" value="F:cysteine-type endopeptidase activity"/>
    <property type="evidence" value="ECO:0007669"/>
    <property type="project" value="TreeGrafter"/>
</dbReference>
<dbReference type="GO" id="GO:0019786">
    <property type="term" value="F:protein-phosphatidylethanolamide deconjugating activity"/>
    <property type="evidence" value="ECO:0007669"/>
    <property type="project" value="InterPro"/>
</dbReference>
<keyword evidence="5 11" id="KW-0645">Protease</keyword>
<feature type="region of interest" description="Disordered" evidence="12">
    <location>
        <begin position="1"/>
        <end position="24"/>
    </location>
</feature>
<dbReference type="PANTHER" id="PTHR22624">
    <property type="entry name" value="CYSTEINE PROTEASE ATG4"/>
    <property type="match status" value="1"/>
</dbReference>
<dbReference type="InterPro" id="IPR005078">
    <property type="entry name" value="Peptidase_C54"/>
</dbReference>
<feature type="region of interest" description="Disordered" evidence="12">
    <location>
        <begin position="493"/>
        <end position="533"/>
    </location>
</feature>
<dbReference type="GO" id="GO:0005737">
    <property type="term" value="C:cytoplasm"/>
    <property type="evidence" value="ECO:0007669"/>
    <property type="project" value="UniProtKB-SubCell"/>
</dbReference>
<dbReference type="SUPFAM" id="SSF54001">
    <property type="entry name" value="Cysteine proteinases"/>
    <property type="match status" value="1"/>
</dbReference>
<organism evidence="14 15">
    <name type="scientific">Hymenolepis diminuta</name>
    <name type="common">Rat tapeworm</name>
    <dbReference type="NCBI Taxonomy" id="6216"/>
    <lineage>
        <taxon>Eukaryota</taxon>
        <taxon>Metazoa</taxon>
        <taxon>Spiralia</taxon>
        <taxon>Lophotrochozoa</taxon>
        <taxon>Platyhelminthes</taxon>
        <taxon>Cestoda</taxon>
        <taxon>Eucestoda</taxon>
        <taxon>Cyclophyllidea</taxon>
        <taxon>Hymenolepididae</taxon>
        <taxon>Hymenolepis</taxon>
    </lineage>
</organism>
<evidence type="ECO:0000256" key="6">
    <source>
        <dbReference type="ARBA" id="ARBA00022801"/>
    </source>
</evidence>
<evidence type="ECO:0000259" key="13">
    <source>
        <dbReference type="Pfam" id="PF03416"/>
    </source>
</evidence>
<evidence type="ECO:0000256" key="3">
    <source>
        <dbReference type="ARBA" id="ARBA00022448"/>
    </source>
</evidence>
<gene>
    <name evidence="14" type="ORF">WMSIL1_LOCUS7762</name>
</gene>
<proteinExistence type="inferred from homology"/>
<comment type="function">
    <text evidence="11">Cysteine protease that plays a key role in autophagy by mediating both proteolytic activation and delipidation of ATG8 family proteins.</text>
</comment>
<dbReference type="PANTHER" id="PTHR22624:SF49">
    <property type="entry name" value="CYSTEINE PROTEASE"/>
    <property type="match status" value="1"/>
</dbReference>
<keyword evidence="7" id="KW-0788">Thiol protease</keyword>
<evidence type="ECO:0000256" key="4">
    <source>
        <dbReference type="ARBA" id="ARBA00022490"/>
    </source>
</evidence>
<evidence type="ECO:0000256" key="11">
    <source>
        <dbReference type="RuleBase" id="RU363115"/>
    </source>
</evidence>
<dbReference type="AlphaFoldDB" id="A0A564YM73"/>
<evidence type="ECO:0000256" key="10">
    <source>
        <dbReference type="ARBA" id="ARBA00029362"/>
    </source>
</evidence>
<keyword evidence="4 11" id="KW-0963">Cytoplasm</keyword>
<keyword evidence="9 11" id="KW-0072">Autophagy</keyword>
<evidence type="ECO:0000313" key="15">
    <source>
        <dbReference type="Proteomes" id="UP000321570"/>
    </source>
</evidence>
<dbReference type="GO" id="GO:0000045">
    <property type="term" value="P:autophagosome assembly"/>
    <property type="evidence" value="ECO:0007669"/>
    <property type="project" value="TreeGrafter"/>
</dbReference>